<dbReference type="Proteomes" id="UP001478817">
    <property type="component" value="Unassembled WGS sequence"/>
</dbReference>
<feature type="transmembrane region" description="Helical" evidence="12">
    <location>
        <begin position="373"/>
        <end position="392"/>
    </location>
</feature>
<keyword evidence="10 12" id="KW-0472">Membrane</keyword>
<evidence type="ECO:0000256" key="2">
    <source>
        <dbReference type="ARBA" id="ARBA00022448"/>
    </source>
</evidence>
<gene>
    <name evidence="15" type="ORF">AAAT05_06945</name>
</gene>
<keyword evidence="2" id="KW-0813">Transport</keyword>
<evidence type="ECO:0000256" key="3">
    <source>
        <dbReference type="ARBA" id="ARBA00022475"/>
    </source>
</evidence>
<keyword evidence="8" id="KW-0418">Kinase</keyword>
<dbReference type="InterPro" id="IPR036878">
    <property type="entry name" value="Glu_permease_IIB"/>
</dbReference>
<evidence type="ECO:0000259" key="13">
    <source>
        <dbReference type="PROSITE" id="PS51098"/>
    </source>
</evidence>
<keyword evidence="5" id="KW-0808">Transferase</keyword>
<keyword evidence="7 12" id="KW-0812">Transmembrane</keyword>
<dbReference type="InterPro" id="IPR018113">
    <property type="entry name" value="PTrfase_EIIB_Cys"/>
</dbReference>
<reference evidence="15 16" key="1">
    <citation type="submission" date="2024-04" db="EMBL/GenBank/DDBJ databases">
        <title>Human intestinal bacterial collection.</title>
        <authorList>
            <person name="Pauvert C."/>
            <person name="Hitch T.C.A."/>
            <person name="Clavel T."/>
        </authorList>
    </citation>
    <scope>NUCLEOTIDE SEQUENCE [LARGE SCALE GENOMIC DNA]</scope>
    <source>
        <strain evidence="15 16">CLA-AA-H197</strain>
    </source>
</reference>
<dbReference type="PROSITE" id="PS51098">
    <property type="entry name" value="PTS_EIIB_TYPE_1"/>
    <property type="match status" value="1"/>
</dbReference>
<dbReference type="InterPro" id="IPR001996">
    <property type="entry name" value="PTS_IIB_1"/>
</dbReference>
<dbReference type="Pfam" id="PF00367">
    <property type="entry name" value="PTS_EIIB"/>
    <property type="match status" value="1"/>
</dbReference>
<feature type="domain" description="PTS EIIB type-1" evidence="13">
    <location>
        <begin position="424"/>
        <end position="500"/>
    </location>
</feature>
<organism evidence="15 16">
    <name type="scientific">Paratractidigestivibacter faecalis</name>
    <dbReference type="NCBI Taxonomy" id="2292441"/>
    <lineage>
        <taxon>Bacteria</taxon>
        <taxon>Bacillati</taxon>
        <taxon>Actinomycetota</taxon>
        <taxon>Coriobacteriia</taxon>
        <taxon>Coriobacteriales</taxon>
        <taxon>Atopobiaceae</taxon>
        <taxon>Paratractidigestivibacter</taxon>
    </lineage>
</organism>
<evidence type="ECO:0000313" key="16">
    <source>
        <dbReference type="Proteomes" id="UP001478817"/>
    </source>
</evidence>
<comment type="caution">
    <text evidence="15">The sequence shown here is derived from an EMBL/GenBank/DDBJ whole genome shotgun (WGS) entry which is preliminary data.</text>
</comment>
<evidence type="ECO:0000256" key="9">
    <source>
        <dbReference type="ARBA" id="ARBA00022989"/>
    </source>
</evidence>
<evidence type="ECO:0000256" key="12">
    <source>
        <dbReference type="SAM" id="Phobius"/>
    </source>
</evidence>
<evidence type="ECO:0000256" key="8">
    <source>
        <dbReference type="ARBA" id="ARBA00022777"/>
    </source>
</evidence>
<feature type="transmembrane region" description="Helical" evidence="12">
    <location>
        <begin position="170"/>
        <end position="192"/>
    </location>
</feature>
<evidence type="ECO:0000256" key="4">
    <source>
        <dbReference type="ARBA" id="ARBA00022597"/>
    </source>
</evidence>
<dbReference type="InterPro" id="IPR013013">
    <property type="entry name" value="PTS_EIIC_1"/>
</dbReference>
<dbReference type="RefSeq" id="WP_349182682.1">
    <property type="nucleotide sequence ID" value="NZ_JBBNGS010000012.1"/>
</dbReference>
<protein>
    <submittedName>
        <fullName evidence="15">PTS transporter subunit EIIC</fullName>
    </submittedName>
</protein>
<keyword evidence="3" id="KW-1003">Cell membrane</keyword>
<dbReference type="CDD" id="cd00212">
    <property type="entry name" value="PTS_IIB_glc"/>
    <property type="match status" value="1"/>
</dbReference>
<evidence type="ECO:0000256" key="11">
    <source>
        <dbReference type="PROSITE-ProRule" id="PRU00421"/>
    </source>
</evidence>
<keyword evidence="6" id="KW-0598">Phosphotransferase system</keyword>
<dbReference type="Gene3D" id="3.30.1360.60">
    <property type="entry name" value="Glucose permease domain IIB"/>
    <property type="match status" value="1"/>
</dbReference>
<evidence type="ECO:0000256" key="7">
    <source>
        <dbReference type="ARBA" id="ARBA00022692"/>
    </source>
</evidence>
<feature type="domain" description="PTS EIIC type-1" evidence="14">
    <location>
        <begin position="1"/>
        <end position="404"/>
    </location>
</feature>
<keyword evidence="16" id="KW-1185">Reference proteome</keyword>
<keyword evidence="4" id="KW-0762">Sugar transport</keyword>
<dbReference type="InterPro" id="IPR003352">
    <property type="entry name" value="PTS_EIIC"/>
</dbReference>
<evidence type="ECO:0000256" key="1">
    <source>
        <dbReference type="ARBA" id="ARBA00004651"/>
    </source>
</evidence>
<comment type="subcellular location">
    <subcellularLocation>
        <location evidence="1">Cell membrane</location>
        <topology evidence="1">Multi-pass membrane protein</topology>
    </subcellularLocation>
</comment>
<evidence type="ECO:0000256" key="5">
    <source>
        <dbReference type="ARBA" id="ARBA00022679"/>
    </source>
</evidence>
<dbReference type="PROSITE" id="PS51103">
    <property type="entry name" value="PTS_EIIC_TYPE_1"/>
    <property type="match status" value="1"/>
</dbReference>
<keyword evidence="9 12" id="KW-1133">Transmembrane helix</keyword>
<evidence type="ECO:0000256" key="10">
    <source>
        <dbReference type="ARBA" id="ARBA00023136"/>
    </source>
</evidence>
<dbReference type="PROSITE" id="PS01035">
    <property type="entry name" value="PTS_EIIB_TYPE_1_CYS"/>
    <property type="match status" value="1"/>
</dbReference>
<proteinExistence type="predicted"/>
<dbReference type="NCBIfam" id="TIGR00826">
    <property type="entry name" value="EIIB_glc"/>
    <property type="match status" value="1"/>
</dbReference>
<dbReference type="Pfam" id="PF02378">
    <property type="entry name" value="PTS_EIIC"/>
    <property type="match status" value="1"/>
</dbReference>
<dbReference type="InterPro" id="IPR050429">
    <property type="entry name" value="PTS_Glucose_EIICBA"/>
</dbReference>
<evidence type="ECO:0000313" key="15">
    <source>
        <dbReference type="EMBL" id="MEQ2638072.1"/>
    </source>
</evidence>
<sequence length="500" mass="52319">MKYLQKLGKALMLPVAALPVAGILMGVGYLLAPGVMGVPGAETAGAAYTVGFLLVKAGGALIDNMAWLFAIGAAVGLSDDHDGTAGLAGLVAFLMIQQLLSPAVVATVRGMDADAQAAWLLTAEGIAFSKIAGNCFIGILSAIIGGSMYNKFKSTRLPDWLAFFSGKRCVAIMTALVSILASVVLLFVWPIIFDGLVSLGNGVASLDGIGAGIYAFLNRLLIPTGLHHALNNVFWFDTIGLGDLSHFWAGDVMGQNGANWSVGMYMSGFFPCMMFGIPGAALAMVKAAKNKKAAIGLVLSAAICAFVCGVTEPFEFGFMFLCFPLYVVYAALYGIFTVIVYYVNFRAGFCFSAGATDLLFSASLPAASNTWMIIPLGIAAFVIFYAVFYFAITKFDLKTPGREDDVESDGSAAIAAASSDDKYAAIAAGVLAAVGGKENIKNYDFCATRLRFEVVDSSKVDEAACKAAGAVGVIRPSAESAQVIIGTQVQAVYDELKKLA</sequence>
<name>A0ABV1IHF1_9ACTN</name>
<feature type="transmembrane region" description="Helical" evidence="12">
    <location>
        <begin position="262"/>
        <end position="282"/>
    </location>
</feature>
<feature type="transmembrane region" description="Helical" evidence="12">
    <location>
        <begin position="198"/>
        <end position="217"/>
    </location>
</feature>
<feature type="transmembrane region" description="Helical" evidence="12">
    <location>
        <begin position="294"/>
        <end position="312"/>
    </location>
</feature>
<feature type="transmembrane region" description="Helical" evidence="12">
    <location>
        <begin position="87"/>
        <end position="111"/>
    </location>
</feature>
<feature type="transmembrane region" description="Helical" evidence="12">
    <location>
        <begin position="131"/>
        <end position="149"/>
    </location>
</feature>
<dbReference type="PANTHER" id="PTHR30009">
    <property type="entry name" value="CYTOCHROME C-TYPE SYNTHESIS PROTEIN AND PTS TRANSMEMBRANE COMPONENT"/>
    <property type="match status" value="1"/>
</dbReference>
<feature type="transmembrane region" description="Helical" evidence="12">
    <location>
        <begin position="318"/>
        <end position="342"/>
    </location>
</feature>
<dbReference type="PANTHER" id="PTHR30009:SF4">
    <property type="entry name" value="PTS SYSTEM N-ACETYLGLUCOSAMINE-SPECIFIC EIICBA COMPONENT"/>
    <property type="match status" value="1"/>
</dbReference>
<accession>A0ABV1IHF1</accession>
<feature type="transmembrane region" description="Helical" evidence="12">
    <location>
        <begin position="12"/>
        <end position="32"/>
    </location>
</feature>
<feature type="active site" description="Phosphocysteine intermediate; for EIIB activity" evidence="11">
    <location>
        <position position="446"/>
    </location>
</feature>
<dbReference type="SUPFAM" id="SSF55604">
    <property type="entry name" value="Glucose permease domain IIB"/>
    <property type="match status" value="1"/>
</dbReference>
<feature type="transmembrane region" description="Helical" evidence="12">
    <location>
        <begin position="52"/>
        <end position="75"/>
    </location>
</feature>
<evidence type="ECO:0000259" key="14">
    <source>
        <dbReference type="PROSITE" id="PS51103"/>
    </source>
</evidence>
<dbReference type="EMBL" id="JBBNGS010000012">
    <property type="protein sequence ID" value="MEQ2638072.1"/>
    <property type="molecule type" value="Genomic_DNA"/>
</dbReference>
<evidence type="ECO:0000256" key="6">
    <source>
        <dbReference type="ARBA" id="ARBA00022683"/>
    </source>
</evidence>